<evidence type="ECO:0000313" key="4">
    <source>
        <dbReference type="Proteomes" id="UP000600449"/>
    </source>
</evidence>
<evidence type="ECO:0000313" key="3">
    <source>
        <dbReference type="EMBL" id="GGK35263.1"/>
    </source>
</evidence>
<feature type="region of interest" description="Disordered" evidence="1">
    <location>
        <begin position="127"/>
        <end position="147"/>
    </location>
</feature>
<sequence>MRRLIVEDPMSGPATWSLRLGWLALTVFVLAGVLTRWRRVELEPGLAALAAACIVAGLALLLALFAFVRIWNEGHRGFGRAVGGLVLAVLTLAYPAVLAGLAFAGPPMLDVTTRPVPPLTFSASRPASVAREGWRPPPPLPGLRERQRAAAPPVAPLDLALPEDAAFALTREAAEALGWEIVEAAAPGGRSAAARLEATTASLVLRLPVELTIRVAATSEGARVDARAVTRAPFADLGGSRWHIERLLAEIDARASLL</sequence>
<reference evidence="3 4" key="1">
    <citation type="journal article" date="2014" name="Int. J. Syst. Evol. Microbiol.">
        <title>Complete genome sequence of Corynebacterium casei LMG S-19264T (=DSM 44701T), isolated from a smear-ripened cheese.</title>
        <authorList>
            <consortium name="US DOE Joint Genome Institute (JGI-PGF)"/>
            <person name="Walter F."/>
            <person name="Albersmeier A."/>
            <person name="Kalinowski J."/>
            <person name="Ruckert C."/>
        </authorList>
    </citation>
    <scope>NUCLEOTIDE SEQUENCE [LARGE SCALE GENOMIC DNA]</scope>
    <source>
        <strain evidence="3 4">CGMCC 1.9161</strain>
    </source>
</reference>
<keyword evidence="4" id="KW-1185">Reference proteome</keyword>
<dbReference type="AlphaFoldDB" id="A0A917Q8B1"/>
<evidence type="ECO:0000256" key="2">
    <source>
        <dbReference type="SAM" id="Phobius"/>
    </source>
</evidence>
<gene>
    <name evidence="3" type="ORF">GCM10011322_22580</name>
</gene>
<keyword evidence="2" id="KW-0812">Transmembrane</keyword>
<protein>
    <recommendedName>
        <fullName evidence="5">DUF1499 domain-containing protein</fullName>
    </recommendedName>
</protein>
<evidence type="ECO:0008006" key="5">
    <source>
        <dbReference type="Google" id="ProtNLM"/>
    </source>
</evidence>
<evidence type="ECO:0000256" key="1">
    <source>
        <dbReference type="SAM" id="MobiDB-lite"/>
    </source>
</evidence>
<dbReference type="InterPro" id="IPR010865">
    <property type="entry name" value="DUF1499"/>
</dbReference>
<name>A0A917Q8B1_9HYPH</name>
<proteinExistence type="predicted"/>
<feature type="transmembrane region" description="Helical" evidence="2">
    <location>
        <begin position="46"/>
        <end position="70"/>
    </location>
</feature>
<dbReference type="RefSeq" id="WP_188912907.1">
    <property type="nucleotide sequence ID" value="NZ_BMMF01000006.1"/>
</dbReference>
<dbReference type="EMBL" id="BMMF01000006">
    <property type="protein sequence ID" value="GGK35263.1"/>
    <property type="molecule type" value="Genomic_DNA"/>
</dbReference>
<organism evidence="3 4">
    <name type="scientific">Salinarimonas ramus</name>
    <dbReference type="NCBI Taxonomy" id="690164"/>
    <lineage>
        <taxon>Bacteria</taxon>
        <taxon>Pseudomonadati</taxon>
        <taxon>Pseudomonadota</taxon>
        <taxon>Alphaproteobacteria</taxon>
        <taxon>Hyphomicrobiales</taxon>
        <taxon>Salinarimonadaceae</taxon>
        <taxon>Salinarimonas</taxon>
    </lineage>
</organism>
<feature type="transmembrane region" description="Helical" evidence="2">
    <location>
        <begin position="82"/>
        <end position="104"/>
    </location>
</feature>
<feature type="transmembrane region" description="Helical" evidence="2">
    <location>
        <begin position="16"/>
        <end position="34"/>
    </location>
</feature>
<dbReference type="Pfam" id="PF07386">
    <property type="entry name" value="DUF1499"/>
    <property type="match status" value="1"/>
</dbReference>
<keyword evidence="2" id="KW-0472">Membrane</keyword>
<keyword evidence="2" id="KW-1133">Transmembrane helix</keyword>
<comment type="caution">
    <text evidence="3">The sequence shown here is derived from an EMBL/GenBank/DDBJ whole genome shotgun (WGS) entry which is preliminary data.</text>
</comment>
<accession>A0A917Q8B1</accession>
<dbReference type="Proteomes" id="UP000600449">
    <property type="component" value="Unassembled WGS sequence"/>
</dbReference>